<evidence type="ECO:0000256" key="2">
    <source>
        <dbReference type="ARBA" id="ARBA00022801"/>
    </source>
</evidence>
<dbReference type="PANTHER" id="PTHR11935">
    <property type="entry name" value="BETA LACTAMASE DOMAIN"/>
    <property type="match status" value="1"/>
</dbReference>
<dbReference type="GO" id="GO:0046872">
    <property type="term" value="F:metal ion binding"/>
    <property type="evidence" value="ECO:0007669"/>
    <property type="project" value="UniProtKB-KW"/>
</dbReference>
<dbReference type="EMBL" id="BDQF01000014">
    <property type="protein sequence ID" value="GAW82790.1"/>
    <property type="molecule type" value="Genomic_DNA"/>
</dbReference>
<gene>
    <name evidence="5" type="ORF">PGO_130620</name>
</gene>
<dbReference type="Pfam" id="PF00753">
    <property type="entry name" value="Lactamase_B"/>
    <property type="match status" value="1"/>
</dbReference>
<dbReference type="SUPFAM" id="SSF56281">
    <property type="entry name" value="Metallo-hydrolase/oxidoreductase"/>
    <property type="match status" value="1"/>
</dbReference>
<evidence type="ECO:0000256" key="1">
    <source>
        <dbReference type="ARBA" id="ARBA00022723"/>
    </source>
</evidence>
<evidence type="ECO:0000313" key="5">
    <source>
        <dbReference type="EMBL" id="GAW82790.1"/>
    </source>
</evidence>
<dbReference type="OMA" id="NYAYIFY"/>
<evidence type="ECO:0000259" key="4">
    <source>
        <dbReference type="SMART" id="SM00849"/>
    </source>
</evidence>
<evidence type="ECO:0000256" key="3">
    <source>
        <dbReference type="ARBA" id="ARBA00022833"/>
    </source>
</evidence>
<reference evidence="6" key="1">
    <citation type="submission" date="2017-04" db="EMBL/GenBank/DDBJ databases">
        <title>Plasmodium gonderi genome.</title>
        <authorList>
            <person name="Arisue N."/>
            <person name="Honma H."/>
            <person name="Kawai S."/>
            <person name="Tougan T."/>
            <person name="Tanabe K."/>
            <person name="Horii T."/>
        </authorList>
    </citation>
    <scope>NUCLEOTIDE SEQUENCE [LARGE SCALE GENOMIC DNA]</scope>
    <source>
        <strain evidence="6">ATCC 30045</strain>
    </source>
</reference>
<sequence>MKITKVFVTINYLSHAQSATNRLSLSKRIFFENGFLRRSVHTRLTKRDKKYFIVKKNDICTNVIIIPMYRDNYSYIFYDDKNEGVAVDPSDYSVVNEISEMENIKIKNILCTHKHSDHNGGNNYFFNKKMNVYGIKEKDNKYINKNLENVQNFEINNFKISTFLSNFHCNNHISYLIENSKKTLLKKIFFTGDFLFICGLGKNFEGNNMDLYNSVNNLKTLQKEAGKIYVFCGHEYTQDNIKFALTVDACNQKLIDFHDQVLKNENTFPTVPSLLEDEFAYNPFLRCHHANIRNEIQKYAKKNNYVISKNYEYLVLLRIMKDNF</sequence>
<keyword evidence="6" id="KW-1185">Reference proteome</keyword>
<dbReference type="RefSeq" id="XP_028545379.1">
    <property type="nucleotide sequence ID" value="XM_028689578.1"/>
</dbReference>
<protein>
    <submittedName>
        <fullName evidence="5">Glyoxalase II</fullName>
    </submittedName>
</protein>
<dbReference type="InterPro" id="IPR032282">
    <property type="entry name" value="HAGH_C"/>
</dbReference>
<keyword evidence="1" id="KW-0479">Metal-binding</keyword>
<dbReference type="InterPro" id="IPR001279">
    <property type="entry name" value="Metallo-B-lactamas"/>
</dbReference>
<dbReference type="OrthoDB" id="515692at2759"/>
<dbReference type="Pfam" id="PF16123">
    <property type="entry name" value="HAGH_C"/>
    <property type="match status" value="1"/>
</dbReference>
<comment type="caution">
    <text evidence="5">The sequence shown here is derived from an EMBL/GenBank/DDBJ whole genome shotgun (WGS) entry which is preliminary data.</text>
</comment>
<name>A0A1Y1JKH1_PLAGO</name>
<dbReference type="SMART" id="SM00849">
    <property type="entry name" value="Lactamase_B"/>
    <property type="match status" value="1"/>
</dbReference>
<dbReference type="Gene3D" id="3.60.15.10">
    <property type="entry name" value="Ribonuclease Z/Hydroxyacylglutathione hydrolase-like"/>
    <property type="match status" value="1"/>
</dbReference>
<dbReference type="GO" id="GO:0004416">
    <property type="term" value="F:hydroxyacylglutathione hydrolase activity"/>
    <property type="evidence" value="ECO:0007669"/>
    <property type="project" value="TreeGrafter"/>
</dbReference>
<feature type="domain" description="Metallo-beta-lactamase" evidence="4">
    <location>
        <begin position="71"/>
        <end position="234"/>
    </location>
</feature>
<keyword evidence="3" id="KW-0862">Zinc</keyword>
<dbReference type="GeneID" id="39749528"/>
<dbReference type="AlphaFoldDB" id="A0A1Y1JKH1"/>
<keyword evidence="2" id="KW-0378">Hydrolase</keyword>
<proteinExistence type="predicted"/>
<organism evidence="5 6">
    <name type="scientific">Plasmodium gonderi</name>
    <dbReference type="NCBI Taxonomy" id="77519"/>
    <lineage>
        <taxon>Eukaryota</taxon>
        <taxon>Sar</taxon>
        <taxon>Alveolata</taxon>
        <taxon>Apicomplexa</taxon>
        <taxon>Aconoidasida</taxon>
        <taxon>Haemosporida</taxon>
        <taxon>Plasmodiidae</taxon>
        <taxon>Plasmodium</taxon>
        <taxon>Plasmodium (Plasmodium)</taxon>
    </lineage>
</organism>
<accession>A0A1Y1JKH1</accession>
<dbReference type="InterPro" id="IPR036866">
    <property type="entry name" value="RibonucZ/Hydroxyglut_hydro"/>
</dbReference>
<dbReference type="Proteomes" id="UP000195521">
    <property type="component" value="Unassembled WGS sequence"/>
</dbReference>
<dbReference type="PANTHER" id="PTHR11935:SF94">
    <property type="entry name" value="TENZING NORGAY, ISOFORM C"/>
    <property type="match status" value="1"/>
</dbReference>
<evidence type="ECO:0000313" key="6">
    <source>
        <dbReference type="Proteomes" id="UP000195521"/>
    </source>
</evidence>